<sequence>MKDTSLYESLKNKHKPLEKTDKLETSKRSTIPPFIKKETNGFNTRPPINAQPNSENSDEPVDIAKLIEQAEDIKYDLEKLSTVDESIEEPEQYALLIKALREARSGLEQILTKIDETPDTPETVQEYRNRVVELGQFLLNFEDQLTQKLKKSADIHDKYKNALEKTNDAKEAAEKVLHEINPSTTSLHQVQKTIKIILKDAEELGKTQISLPLAADLQTKCKELQAISENSQILPQGVVVVDYYHLGGNNNQQQQQQFGGPPPPNSGYGQPIQNAGFAPAPLPGFAPMPFPTQKNEQQQSPQQQGQKFRPPSAQGMGGQPPPHMMQFNGGMSPPMNGVPPQQQHQQQCPNFLPLQSGTPQHFAPPPQSQPSLSQPQHHQQQYGHKTPSHLPPQGAVNGMPPSPHHQQQQQQNQFQPPPHQQQQQNLSPNFPPRSGILQHFAPLPGFVPLPTSGSGFAPPKEIKIKKTIKK</sequence>
<accession>A0A914PI74</accession>
<protein>
    <submittedName>
        <fullName evidence="3">Uncharacterized protein</fullName>
    </submittedName>
</protein>
<feature type="compositionally biased region" description="Pro residues" evidence="1">
    <location>
        <begin position="280"/>
        <end position="290"/>
    </location>
</feature>
<feature type="region of interest" description="Disordered" evidence="1">
    <location>
        <begin position="250"/>
        <end position="470"/>
    </location>
</feature>
<keyword evidence="2" id="KW-1185">Reference proteome</keyword>
<feature type="compositionally biased region" description="Basic and acidic residues" evidence="1">
    <location>
        <begin position="15"/>
        <end position="27"/>
    </location>
</feature>
<reference evidence="3" key="1">
    <citation type="submission" date="2022-11" db="UniProtKB">
        <authorList>
            <consortium name="WormBaseParasite"/>
        </authorList>
    </citation>
    <scope>IDENTIFICATION</scope>
</reference>
<dbReference type="WBParaSite" id="PDA_v2.g14478.t1">
    <property type="protein sequence ID" value="PDA_v2.g14478.t1"/>
    <property type="gene ID" value="PDA_v2.g14478"/>
</dbReference>
<feature type="compositionally biased region" description="Low complexity" evidence="1">
    <location>
        <begin position="291"/>
        <end position="306"/>
    </location>
</feature>
<feature type="compositionally biased region" description="Low complexity" evidence="1">
    <location>
        <begin position="250"/>
        <end position="259"/>
    </location>
</feature>
<dbReference type="AlphaFoldDB" id="A0A914PI74"/>
<name>A0A914PI74_9BILA</name>
<feature type="region of interest" description="Disordered" evidence="1">
    <location>
        <begin position="1"/>
        <end position="58"/>
    </location>
</feature>
<evidence type="ECO:0000313" key="3">
    <source>
        <dbReference type="WBParaSite" id="PDA_v2.g14478.t1"/>
    </source>
</evidence>
<evidence type="ECO:0000256" key="1">
    <source>
        <dbReference type="SAM" id="MobiDB-lite"/>
    </source>
</evidence>
<feature type="compositionally biased region" description="Low complexity" evidence="1">
    <location>
        <begin position="404"/>
        <end position="428"/>
    </location>
</feature>
<feature type="compositionally biased region" description="Low complexity" evidence="1">
    <location>
        <begin position="369"/>
        <end position="381"/>
    </location>
</feature>
<organism evidence="2 3">
    <name type="scientific">Panagrolaimus davidi</name>
    <dbReference type="NCBI Taxonomy" id="227884"/>
    <lineage>
        <taxon>Eukaryota</taxon>
        <taxon>Metazoa</taxon>
        <taxon>Ecdysozoa</taxon>
        <taxon>Nematoda</taxon>
        <taxon>Chromadorea</taxon>
        <taxon>Rhabditida</taxon>
        <taxon>Tylenchina</taxon>
        <taxon>Panagrolaimomorpha</taxon>
        <taxon>Panagrolaimoidea</taxon>
        <taxon>Panagrolaimidae</taxon>
        <taxon>Panagrolaimus</taxon>
    </lineage>
</organism>
<proteinExistence type="predicted"/>
<dbReference type="Proteomes" id="UP000887578">
    <property type="component" value="Unplaced"/>
</dbReference>
<evidence type="ECO:0000313" key="2">
    <source>
        <dbReference type="Proteomes" id="UP000887578"/>
    </source>
</evidence>